<dbReference type="Proteomes" id="UP001208570">
    <property type="component" value="Unassembled WGS sequence"/>
</dbReference>
<evidence type="ECO:0000313" key="1">
    <source>
        <dbReference type="EMBL" id="KAK2146266.1"/>
    </source>
</evidence>
<name>A0AAD9J416_9ANNE</name>
<keyword evidence="2" id="KW-1185">Reference proteome</keyword>
<sequence>MDNTNGVETESNCSYEETAAKIESALRKNLKLSEESSNRRKYEEKEWILPDVTQLPGYQPVPSNCPAWKVNMIEKKNQQLEDDARRKLIAQREEENRWKDIPEWKRNLIMEKEKRKVAPLEAERRKREEEMAKLQSMPDWKRDLILKKRGDQ</sequence>
<accession>A0AAD9J416</accession>
<comment type="caution">
    <text evidence="1">The sequence shown here is derived from an EMBL/GenBank/DDBJ whole genome shotgun (WGS) entry which is preliminary data.</text>
</comment>
<reference evidence="1" key="1">
    <citation type="journal article" date="2023" name="Mol. Biol. Evol.">
        <title>Third-Generation Sequencing Reveals the Adaptive Role of the Epigenome in Three Deep-Sea Polychaetes.</title>
        <authorList>
            <person name="Perez M."/>
            <person name="Aroh O."/>
            <person name="Sun Y."/>
            <person name="Lan Y."/>
            <person name="Juniper S.K."/>
            <person name="Young C.R."/>
            <person name="Angers B."/>
            <person name="Qian P.Y."/>
        </authorList>
    </citation>
    <scope>NUCLEOTIDE SEQUENCE</scope>
    <source>
        <strain evidence="1">P08H-3</strain>
    </source>
</reference>
<protein>
    <submittedName>
        <fullName evidence="1">Uncharacterized protein</fullName>
    </submittedName>
</protein>
<organism evidence="1 2">
    <name type="scientific">Paralvinella palmiformis</name>
    <dbReference type="NCBI Taxonomy" id="53620"/>
    <lineage>
        <taxon>Eukaryota</taxon>
        <taxon>Metazoa</taxon>
        <taxon>Spiralia</taxon>
        <taxon>Lophotrochozoa</taxon>
        <taxon>Annelida</taxon>
        <taxon>Polychaeta</taxon>
        <taxon>Sedentaria</taxon>
        <taxon>Canalipalpata</taxon>
        <taxon>Terebellida</taxon>
        <taxon>Terebelliformia</taxon>
        <taxon>Alvinellidae</taxon>
        <taxon>Paralvinella</taxon>
    </lineage>
</organism>
<proteinExistence type="predicted"/>
<dbReference type="AlphaFoldDB" id="A0AAD9J416"/>
<dbReference type="EMBL" id="JAODUP010000621">
    <property type="protein sequence ID" value="KAK2146266.1"/>
    <property type="molecule type" value="Genomic_DNA"/>
</dbReference>
<evidence type="ECO:0000313" key="2">
    <source>
        <dbReference type="Proteomes" id="UP001208570"/>
    </source>
</evidence>
<gene>
    <name evidence="1" type="ORF">LSH36_621g00003</name>
</gene>